<protein>
    <submittedName>
        <fullName evidence="2">Uncharacterized protein</fullName>
    </submittedName>
</protein>
<accession>A0A8D8R975</accession>
<reference evidence="2" key="1">
    <citation type="submission" date="2021-05" db="EMBL/GenBank/DDBJ databases">
        <authorList>
            <person name="Alioto T."/>
            <person name="Alioto T."/>
            <person name="Gomez Garrido J."/>
        </authorList>
    </citation>
    <scope>NUCLEOTIDE SEQUENCE</scope>
</reference>
<feature type="region of interest" description="Disordered" evidence="1">
    <location>
        <begin position="1"/>
        <end position="44"/>
    </location>
</feature>
<name>A0A8D8R975_9HEMI</name>
<proteinExistence type="predicted"/>
<sequence length="101" mass="11702">MDKKEPPDNNGKVKFSQSKPRSKSKTGDRRFNPLPQPSILYPRPHSYVETQPSLLRRRLMDAQHSYVPSYTGSYRSPCESSCHYGRSKIGLPMRPFVRYLS</sequence>
<dbReference type="EMBL" id="HBUF01136943">
    <property type="protein sequence ID" value="CAG6645442.1"/>
    <property type="molecule type" value="Transcribed_RNA"/>
</dbReference>
<evidence type="ECO:0000256" key="1">
    <source>
        <dbReference type="SAM" id="MobiDB-lite"/>
    </source>
</evidence>
<evidence type="ECO:0000313" key="2">
    <source>
        <dbReference type="EMBL" id="CAG6645442.1"/>
    </source>
</evidence>
<organism evidence="2">
    <name type="scientific">Cacopsylla melanoneura</name>
    <dbReference type="NCBI Taxonomy" id="428564"/>
    <lineage>
        <taxon>Eukaryota</taxon>
        <taxon>Metazoa</taxon>
        <taxon>Ecdysozoa</taxon>
        <taxon>Arthropoda</taxon>
        <taxon>Hexapoda</taxon>
        <taxon>Insecta</taxon>
        <taxon>Pterygota</taxon>
        <taxon>Neoptera</taxon>
        <taxon>Paraneoptera</taxon>
        <taxon>Hemiptera</taxon>
        <taxon>Sternorrhyncha</taxon>
        <taxon>Psylloidea</taxon>
        <taxon>Psyllidae</taxon>
        <taxon>Psyllinae</taxon>
        <taxon>Cacopsylla</taxon>
    </lineage>
</organism>
<dbReference type="AlphaFoldDB" id="A0A8D8R975"/>